<reference evidence="1" key="2">
    <citation type="submission" date="2014-06" db="EMBL/GenBank/DDBJ databases">
        <authorList>
            <person name="Aslett M."/>
        </authorList>
    </citation>
    <scope>NUCLEOTIDE SEQUENCE</scope>
</reference>
<reference evidence="1 2" key="1">
    <citation type="journal article" date="2013" name="Nature">
        <title>The genomes of four tapeworm species reveal adaptations to parasitism.</title>
        <authorList>
            <person name="Tsai I.J."/>
            <person name="Zarowiecki M."/>
            <person name="Holroyd N."/>
            <person name="Garciarrubio A."/>
            <person name="Sanchez-Flores A."/>
            <person name="Brooks K.L."/>
            <person name="Tracey A."/>
            <person name="Bobes R.J."/>
            <person name="Fragoso G."/>
            <person name="Sciutto E."/>
            <person name="Aslett M."/>
            <person name="Beasley H."/>
            <person name="Bennett H.M."/>
            <person name="Cai J."/>
            <person name="Camicia F."/>
            <person name="Clark R."/>
            <person name="Cucher M."/>
            <person name="De Silva N."/>
            <person name="Day T.A."/>
            <person name="Deplazes P."/>
            <person name="Estrada K."/>
            <person name="Fernandez C."/>
            <person name="Holland P.W."/>
            <person name="Hou J."/>
            <person name="Hu S."/>
            <person name="Huckvale T."/>
            <person name="Hung S.S."/>
            <person name="Kamenetzky L."/>
            <person name="Keane J.A."/>
            <person name="Kiss F."/>
            <person name="Koziol U."/>
            <person name="Lambert O."/>
            <person name="Liu K."/>
            <person name="Luo X."/>
            <person name="Luo Y."/>
            <person name="Macchiaroli N."/>
            <person name="Nichol S."/>
            <person name="Paps J."/>
            <person name="Parkinson J."/>
            <person name="Pouchkina-Stantcheva N."/>
            <person name="Riddiford N."/>
            <person name="Rosenzvit M."/>
            <person name="Salinas G."/>
            <person name="Wasmuth J.D."/>
            <person name="Zamanian M."/>
            <person name="Zheng Y."/>
            <person name="Cai X."/>
            <person name="Soberon X."/>
            <person name="Olson P.D."/>
            <person name="Laclette J.P."/>
            <person name="Brehm K."/>
            <person name="Berriman M."/>
            <person name="Garciarrubio A."/>
            <person name="Bobes R.J."/>
            <person name="Fragoso G."/>
            <person name="Sanchez-Flores A."/>
            <person name="Estrada K."/>
            <person name="Cevallos M.A."/>
            <person name="Morett E."/>
            <person name="Gonzalez V."/>
            <person name="Portillo T."/>
            <person name="Ochoa-Leyva A."/>
            <person name="Jose M.V."/>
            <person name="Sciutto E."/>
            <person name="Landa A."/>
            <person name="Jimenez L."/>
            <person name="Valdes V."/>
            <person name="Carrero J.C."/>
            <person name="Larralde C."/>
            <person name="Morales-Montor J."/>
            <person name="Limon-Lason J."/>
            <person name="Soberon X."/>
            <person name="Laclette J.P."/>
        </authorList>
    </citation>
    <scope>NUCLEOTIDE SEQUENCE [LARGE SCALE GENOMIC DNA]</scope>
</reference>
<gene>
    <name evidence="1" type="ORF">EgrG_000722300</name>
</gene>
<dbReference type="WBParaSite" id="EgrG_000722300">
    <property type="protein sequence ID" value="EgrG_000722300"/>
    <property type="gene ID" value="EgrG_000722300"/>
</dbReference>
<protein>
    <submittedName>
        <fullName evidence="1 3">Kelch protein 5</fullName>
    </submittedName>
</protein>
<accession>A0A068WTN5</accession>
<evidence type="ECO:0000313" key="1">
    <source>
        <dbReference type="EMBL" id="CDS23532.1"/>
    </source>
</evidence>
<name>A0A068WTN5_ECHGR</name>
<dbReference type="Gene3D" id="3.30.710.10">
    <property type="entry name" value="Potassium Channel Kv1.1, Chain A"/>
    <property type="match status" value="1"/>
</dbReference>
<dbReference type="InterPro" id="IPR011333">
    <property type="entry name" value="SKP1/BTB/POZ_sf"/>
</dbReference>
<evidence type="ECO:0000313" key="2">
    <source>
        <dbReference type="Proteomes" id="UP000492820"/>
    </source>
</evidence>
<dbReference type="EMBL" id="LK028591">
    <property type="protein sequence ID" value="CDS23532.1"/>
    <property type="molecule type" value="Genomic_DNA"/>
</dbReference>
<sequence>MATVQYSDESEGSSLSHKFCLLQDGNYVEAHRLIAAATIVEAAINYAYTGSITISAANVTRIYLLAHNLGSDTIVKWCVDFLRTRWVKLFWELQPTVLRISLDNVSEVWSVTNVAPNRGLMELCVPLMTEHFEILCLRSKVLMQTTAEYFEVMLEKKRQRGVSEETKLHTFNYKIDSSNFLFVPNCLQFERCSHDARV</sequence>
<evidence type="ECO:0000313" key="3">
    <source>
        <dbReference type="WBParaSite" id="EgrG_000722300"/>
    </source>
</evidence>
<dbReference type="OrthoDB" id="6268961at2759"/>
<proteinExistence type="predicted"/>
<dbReference type="SUPFAM" id="SSF54695">
    <property type="entry name" value="POZ domain"/>
    <property type="match status" value="1"/>
</dbReference>
<dbReference type="Proteomes" id="UP000492820">
    <property type="component" value="Unassembled WGS sequence"/>
</dbReference>
<organism evidence="1">
    <name type="scientific">Echinococcus granulosus</name>
    <name type="common">Hydatid tapeworm</name>
    <dbReference type="NCBI Taxonomy" id="6210"/>
    <lineage>
        <taxon>Eukaryota</taxon>
        <taxon>Metazoa</taxon>
        <taxon>Spiralia</taxon>
        <taxon>Lophotrochozoa</taxon>
        <taxon>Platyhelminthes</taxon>
        <taxon>Cestoda</taxon>
        <taxon>Eucestoda</taxon>
        <taxon>Cyclophyllidea</taxon>
        <taxon>Taeniidae</taxon>
        <taxon>Echinococcus</taxon>
        <taxon>Echinococcus granulosus group</taxon>
    </lineage>
</organism>
<dbReference type="AlphaFoldDB" id="A0A068WTN5"/>
<reference evidence="3" key="3">
    <citation type="submission" date="2020-10" db="UniProtKB">
        <authorList>
            <consortium name="WormBaseParasite"/>
        </authorList>
    </citation>
    <scope>IDENTIFICATION</scope>
</reference>